<evidence type="ECO:0000259" key="2">
    <source>
        <dbReference type="PROSITE" id="PS50883"/>
    </source>
</evidence>
<dbReference type="SUPFAM" id="SSF55781">
    <property type="entry name" value="GAF domain-like"/>
    <property type="match status" value="2"/>
</dbReference>
<dbReference type="Gene3D" id="3.30.450.40">
    <property type="match status" value="2"/>
</dbReference>
<dbReference type="InterPro" id="IPR052155">
    <property type="entry name" value="Biofilm_reg_signaling"/>
</dbReference>
<dbReference type="InterPro" id="IPR029787">
    <property type="entry name" value="Nucleotide_cyclase"/>
</dbReference>
<dbReference type="CDD" id="cd01949">
    <property type="entry name" value="GGDEF"/>
    <property type="match status" value="1"/>
</dbReference>
<dbReference type="Gene3D" id="3.30.70.270">
    <property type="match status" value="1"/>
</dbReference>
<dbReference type="Pfam" id="PF00563">
    <property type="entry name" value="EAL"/>
    <property type="match status" value="1"/>
</dbReference>
<dbReference type="SUPFAM" id="SSF55073">
    <property type="entry name" value="Nucleotide cyclase"/>
    <property type="match status" value="1"/>
</dbReference>
<dbReference type="PROSITE" id="PS50883">
    <property type="entry name" value="EAL"/>
    <property type="match status" value="1"/>
</dbReference>
<dbReference type="SMART" id="SM00065">
    <property type="entry name" value="GAF"/>
    <property type="match status" value="2"/>
</dbReference>
<evidence type="ECO:0000313" key="5">
    <source>
        <dbReference type="Proteomes" id="UP001333710"/>
    </source>
</evidence>
<dbReference type="CDD" id="cd01948">
    <property type="entry name" value="EAL"/>
    <property type="match status" value="1"/>
</dbReference>
<dbReference type="KEGG" id="pmaw:MACH26_01520"/>
<dbReference type="Proteomes" id="UP001333710">
    <property type="component" value="Chromosome"/>
</dbReference>
<dbReference type="InterPro" id="IPR001633">
    <property type="entry name" value="EAL_dom"/>
</dbReference>
<dbReference type="NCBIfam" id="TIGR00254">
    <property type="entry name" value="GGDEF"/>
    <property type="match status" value="1"/>
</dbReference>
<keyword evidence="1" id="KW-0175">Coiled coil</keyword>
<sequence length="884" mass="100643">MEQENQAGVLSEDELRELVPQLQKVTEKYKRAEAIQKALFDISELSSSVSELSRLYSAVHDIIASFMHARNFYVAFYDDTESMVDFVYFVDEFDELTMHEMPADKLKDGFTGYVLQTGNHLFLTKENYDDKVKEIGISKLGTRPVDWIGVPLKRGQRIIGVMAVQSYDDAVRYTDDDLDILLFVSQHIVTTVDRVKTRELTEKIIRQRTKQLRDINNELQEEIKERQKIESLQQALFEISELSATMEGDIPDFYANLHDILARLIHAPNLYIATLDKERQILRFPYFSDQKNKAATPRPLGTGLTEYVLNHGRAELIDAERAKSLAEAGHLCSDVAGRMHASKNSWIGAPLIVDGEVSGVIGIQAYNEDYTYGFKDLELLRFVSHHIAVALERKKAAEAIHAYNNELTLRVKERTQELDETNAHLKKQIEERKQIELKLIHDAHHDALTGLPNRTMFMNRLELALANKQRFPENKFALLFIDLDRFKLINDTLGHHAGDSFLIEVSLRVDQCIRGHDLLARLGGDEFVILLDNFDDDEDVEEVSQRILETLSKPFCLDGSEMYSGGSIGIAYIESWYQTADEIIRDADSAMYQAKSLGRGRYVMFDQSMREKLLEELELENEFRRTLKLKAFDCHYQPVIHLGSSETIYHECYVRWVHSTIGSVKKDQFLRIIEHSGMIMEMDHFMLEKACQILKGEEDAPFVSPDDKVAINLSVNHLMQASLVNQLIETVMASGISPERLVIEIDESLLSRKSQQVLQSIKMLKNAGVTLVLDNFGNGLASLNYLCSYPFDYVKFDRKFVRSLPASEQNLKLIQSVQQISQHFGFQLIAEGIENTAQCEALVSIGCELGQGSFLTESQKELASSGDLAEKKIEDDEKVIPLTA</sequence>
<feature type="domain" description="EAL" evidence="2">
    <location>
        <begin position="616"/>
        <end position="872"/>
    </location>
</feature>
<evidence type="ECO:0000259" key="3">
    <source>
        <dbReference type="PROSITE" id="PS50887"/>
    </source>
</evidence>
<dbReference type="PANTHER" id="PTHR44757">
    <property type="entry name" value="DIGUANYLATE CYCLASE DGCP"/>
    <property type="match status" value="1"/>
</dbReference>
<dbReference type="PROSITE" id="PS50887">
    <property type="entry name" value="GGDEF"/>
    <property type="match status" value="1"/>
</dbReference>
<dbReference type="AlphaFoldDB" id="A0AA48HH98"/>
<dbReference type="InterPro" id="IPR043128">
    <property type="entry name" value="Rev_trsase/Diguanyl_cyclase"/>
</dbReference>
<evidence type="ECO:0000313" key="4">
    <source>
        <dbReference type="EMBL" id="BDX04631.1"/>
    </source>
</evidence>
<dbReference type="RefSeq" id="WP_338290427.1">
    <property type="nucleotide sequence ID" value="NZ_AP027272.1"/>
</dbReference>
<gene>
    <name evidence="4" type="ORF">MACH26_01520</name>
</gene>
<dbReference type="EMBL" id="AP027272">
    <property type="protein sequence ID" value="BDX04631.1"/>
    <property type="molecule type" value="Genomic_DNA"/>
</dbReference>
<dbReference type="PANTHER" id="PTHR44757:SF2">
    <property type="entry name" value="BIOFILM ARCHITECTURE MAINTENANCE PROTEIN MBAA"/>
    <property type="match status" value="1"/>
</dbReference>
<organism evidence="4 5">
    <name type="scientific">Planctobacterium marinum</name>
    <dbReference type="NCBI Taxonomy" id="1631968"/>
    <lineage>
        <taxon>Bacteria</taxon>
        <taxon>Pseudomonadati</taxon>
        <taxon>Pseudomonadota</taxon>
        <taxon>Gammaproteobacteria</taxon>
        <taxon>Alteromonadales</taxon>
        <taxon>Alteromonadaceae</taxon>
        <taxon>Planctobacterium</taxon>
    </lineage>
</organism>
<feature type="domain" description="GGDEF" evidence="3">
    <location>
        <begin position="474"/>
        <end position="607"/>
    </location>
</feature>
<feature type="coiled-coil region" evidence="1">
    <location>
        <begin position="205"/>
        <end position="235"/>
    </location>
</feature>
<dbReference type="InterPro" id="IPR000160">
    <property type="entry name" value="GGDEF_dom"/>
</dbReference>
<name>A0AA48HH98_9ALTE</name>
<dbReference type="SMART" id="SM00052">
    <property type="entry name" value="EAL"/>
    <property type="match status" value="1"/>
</dbReference>
<proteinExistence type="predicted"/>
<dbReference type="SMART" id="SM00267">
    <property type="entry name" value="GGDEF"/>
    <property type="match status" value="1"/>
</dbReference>
<feature type="coiled-coil region" evidence="1">
    <location>
        <begin position="411"/>
        <end position="438"/>
    </location>
</feature>
<accession>A0AA48HH98</accession>
<keyword evidence="5" id="KW-1185">Reference proteome</keyword>
<dbReference type="InterPro" id="IPR029016">
    <property type="entry name" value="GAF-like_dom_sf"/>
</dbReference>
<dbReference type="Gene3D" id="3.20.20.450">
    <property type="entry name" value="EAL domain"/>
    <property type="match status" value="1"/>
</dbReference>
<dbReference type="Pfam" id="PF00990">
    <property type="entry name" value="GGDEF"/>
    <property type="match status" value="1"/>
</dbReference>
<dbReference type="InterPro" id="IPR003018">
    <property type="entry name" value="GAF"/>
</dbReference>
<reference evidence="4" key="1">
    <citation type="submission" date="2023-01" db="EMBL/GenBank/DDBJ databases">
        <title>Complete genome sequence of Planctobacterium marinum strain Dej080120_11.</title>
        <authorList>
            <person name="Ueki S."/>
            <person name="Maruyama F."/>
        </authorList>
    </citation>
    <scope>NUCLEOTIDE SEQUENCE</scope>
    <source>
        <strain evidence="4">Dej080120_11</strain>
    </source>
</reference>
<dbReference type="Pfam" id="PF13185">
    <property type="entry name" value="GAF_2"/>
    <property type="match status" value="2"/>
</dbReference>
<dbReference type="SUPFAM" id="SSF141868">
    <property type="entry name" value="EAL domain-like"/>
    <property type="match status" value="1"/>
</dbReference>
<evidence type="ECO:0000256" key="1">
    <source>
        <dbReference type="SAM" id="Coils"/>
    </source>
</evidence>
<dbReference type="InterPro" id="IPR035919">
    <property type="entry name" value="EAL_sf"/>
</dbReference>
<protein>
    <submittedName>
        <fullName evidence="4">Bifunctional diguanylate cyclase/phosphodiesterase</fullName>
    </submittedName>
</protein>